<accession>A0A4V6QG12</accession>
<evidence type="ECO:0000259" key="2">
    <source>
        <dbReference type="Pfam" id="PF09968"/>
    </source>
</evidence>
<protein>
    <submittedName>
        <fullName evidence="3">DUF2202 domain-containing protein</fullName>
    </submittedName>
</protein>
<dbReference type="EMBL" id="SOEZ01000078">
    <property type="protein sequence ID" value="TFB46804.1"/>
    <property type="molecule type" value="Genomic_DNA"/>
</dbReference>
<proteinExistence type="predicted"/>
<dbReference type="InterPro" id="IPR009078">
    <property type="entry name" value="Ferritin-like_SF"/>
</dbReference>
<dbReference type="OrthoDB" id="9801086at2"/>
<dbReference type="AlphaFoldDB" id="A0A4V6QG12"/>
<comment type="caution">
    <text evidence="3">The sequence shown here is derived from an EMBL/GenBank/DDBJ whole genome shotgun (WGS) entry which is preliminary data.</text>
</comment>
<evidence type="ECO:0000313" key="4">
    <source>
        <dbReference type="Proteomes" id="UP000297866"/>
    </source>
</evidence>
<feature type="compositionally biased region" description="Gly residues" evidence="1">
    <location>
        <begin position="29"/>
        <end position="41"/>
    </location>
</feature>
<evidence type="ECO:0000256" key="1">
    <source>
        <dbReference type="SAM" id="MobiDB-lite"/>
    </source>
</evidence>
<reference evidence="3 4" key="1">
    <citation type="submission" date="2019-03" db="EMBL/GenBank/DDBJ databases">
        <title>Genomics of glacier-inhabiting Cryobacterium strains.</title>
        <authorList>
            <person name="Liu Q."/>
            <person name="Xin Y.-H."/>
        </authorList>
    </citation>
    <scope>NUCLEOTIDE SEQUENCE [LARGE SCALE GENOMIC DNA]</scope>
    <source>
        <strain evidence="3 4">Sr47</strain>
    </source>
</reference>
<feature type="region of interest" description="Disordered" evidence="1">
    <location>
        <begin position="1"/>
        <end position="61"/>
    </location>
</feature>
<organism evidence="3 4">
    <name type="scientific">Cryobacterium tagatosivorans</name>
    <dbReference type="NCBI Taxonomy" id="1259199"/>
    <lineage>
        <taxon>Bacteria</taxon>
        <taxon>Bacillati</taxon>
        <taxon>Actinomycetota</taxon>
        <taxon>Actinomycetes</taxon>
        <taxon>Micrococcales</taxon>
        <taxon>Microbacteriaceae</taxon>
        <taxon>Cryobacterium</taxon>
    </lineage>
</organism>
<name>A0A4V6QG12_9MICO</name>
<feature type="compositionally biased region" description="Basic and acidic residues" evidence="1">
    <location>
        <begin position="44"/>
        <end position="55"/>
    </location>
</feature>
<dbReference type="Pfam" id="PF09968">
    <property type="entry name" value="DUF2202"/>
    <property type="match status" value="1"/>
</dbReference>
<dbReference type="CDD" id="cd01048">
    <property type="entry name" value="Ferritin_like_AB2"/>
    <property type="match status" value="1"/>
</dbReference>
<dbReference type="SUPFAM" id="SSF47240">
    <property type="entry name" value="Ferritin-like"/>
    <property type="match status" value="1"/>
</dbReference>
<feature type="domain" description="DUF2202" evidence="2">
    <location>
        <begin position="70"/>
        <end position="200"/>
    </location>
</feature>
<dbReference type="Gene3D" id="1.20.1260.10">
    <property type="match status" value="1"/>
</dbReference>
<gene>
    <name evidence="3" type="ORF">E3O23_16400</name>
</gene>
<dbReference type="InterPro" id="IPR012347">
    <property type="entry name" value="Ferritin-like"/>
</dbReference>
<dbReference type="InterPro" id="IPR019243">
    <property type="entry name" value="DUF2202"/>
</dbReference>
<feature type="compositionally biased region" description="Basic and acidic residues" evidence="1">
    <location>
        <begin position="8"/>
        <end position="25"/>
    </location>
</feature>
<evidence type="ECO:0000313" key="3">
    <source>
        <dbReference type="EMBL" id="TFB46804.1"/>
    </source>
</evidence>
<dbReference type="Proteomes" id="UP000297866">
    <property type="component" value="Unassembled WGS sequence"/>
</dbReference>
<keyword evidence="4" id="KW-1185">Reference proteome</keyword>
<sequence>MGKGMGKGAERGHEKGAEKGAEMRHGKGSGKGSEMGHGKGSGKSSERGSEKDHGLSEVASGTLTAEQKTVLTEMAAEEKVAYDLYIAFAEKYDEAVFSRVAQAEARHQDAVRTLLDRYDITDPTVGLDAGEFSTEAAQEMYDSLLAQGSASLDAALAAARTVEKTDIADLTAATEGVTAPDVLKVYERLLAGSEHHLVAFGG</sequence>